<dbReference type="FunFam" id="3.30.830.10:FF:000031">
    <property type="entry name" value="Putative zinc metalloprotease"/>
    <property type="match status" value="1"/>
</dbReference>
<dbReference type="MEROPS" id="M16.A04"/>
<dbReference type="RefSeq" id="NP_985881.1">
    <property type="nucleotide sequence ID" value="NM_211236.1"/>
</dbReference>
<dbReference type="FunFam" id="3.30.830.10:FF:000015">
    <property type="entry name" value="Putative zinc metalloprotease"/>
    <property type="match status" value="1"/>
</dbReference>
<evidence type="ECO:0000259" key="1">
    <source>
        <dbReference type="Pfam" id="PF00675"/>
    </source>
</evidence>
<dbReference type="EMBL" id="AE016819">
    <property type="protein sequence ID" value="AAS53705.1"/>
    <property type="molecule type" value="Genomic_DNA"/>
</dbReference>
<dbReference type="KEGG" id="ago:AGOS_AFR334W"/>
<evidence type="ECO:0000313" key="4">
    <source>
        <dbReference type="Proteomes" id="UP000000591"/>
    </source>
</evidence>
<dbReference type="AlphaFoldDB" id="Q753H8"/>
<dbReference type="InterPro" id="IPR011249">
    <property type="entry name" value="Metalloenz_LuxS/M16"/>
</dbReference>
<evidence type="ECO:0000313" key="3">
    <source>
        <dbReference type="EMBL" id="AAS53705.1"/>
    </source>
</evidence>
<keyword evidence="4" id="KW-1185">Reference proteome</keyword>
<dbReference type="FunCoup" id="Q753H8">
    <property type="interactions" value="186"/>
</dbReference>
<dbReference type="HOGENOM" id="CLU_006065_0_0_1"/>
<dbReference type="OMA" id="CVEGPFW"/>
<sequence length="1029" mass="117009">MVFEKLISFQIEYAPQYHLTKYVSSRTRMQLVHINSKSSPLVQGYFVVGTECCNDSGVPHTLEHLIFMGSQRYPRKGLLDTAGGITMSTTNAYTASDHTAYELVSAGWLGFKKLLPVYLDHLLHPTLTEHAFTTEVYHLDPNDLTDKGVVYSEMEAREHESSDVAILEKGRQMFPEGNGYRSEVGGLTKHLRTLTNAEVRAFHAEMYTPDNICLVICGNVPEHELLQIVEEFDAELPEKTGPRRRPFVDSASSQIPPRLPKSIESTVPFPELDESRGEIYVSWIGSAYDDQVNDLAVSLLLDYLTESSLAPLNKQLIEIDSPLATCVGYWTDDYMRTIINLFVMGVPTARLQEAKQKCFEIMSAETIDLERIRQVVENSRWDYVLKCERDGASFLAHACISDFLYGDEEGQLLKKSLRDLSDFDALATWSQEQWQSLYASIFIENPSVTVLVKPSAALYQQHKDEQEALLQERKASYSEEQRDELRSKFDDAQFYNNLPIEKEVLDKFVIENPAASVEFIQTKSISTIEHEDNDLQDELTMKIISSRPKDFPLFMHFEHFPSQFVEVNFLVNSRVVKDHTLLPYYYIFRELFKMPMNGEDGTLIGHEEVIKQLKDETIENKITLGLHSQFDDLIHFKIQSKASDYGNAVKWIKHCLYDMVFQESRVSVLLERFLNSIVEKKRSGPIMKSSLMNRYLYSDNSLCKATDVLYVENILQDILTAIEDGKFESEVLPRIELFRDQLRSHFHKFHILILGDIEKLGDVYKPWEQLVNQLPMDKSQVVIPPTPRLLETVSEFGSNPKELAYIITTPGSSSSYMTCLASVPINLDYQHRDLPAITLASEYLQCVEGPFWKGIRGSGLAYGTALDNKLEENAVSFTVYRGTDIIKCYETAKRIVESYADGSMEFDEQLIHGAVSSIINSIASTESGYFDAAARKYIDNFCKRRGPDYNTKLLTKLSTVTAEDMRSVMGKYFVNMFNPGSGAVFVSCHPSKLELVQCFLESQGYRVIVEELEDDDADDSASASDCDSE</sequence>
<feature type="domain" description="Peptidase M16 C-terminal" evidence="2">
    <location>
        <begin position="194"/>
        <end position="363"/>
    </location>
</feature>
<dbReference type="eggNOG" id="KOG0961">
    <property type="taxonomic scope" value="Eukaryota"/>
</dbReference>
<gene>
    <name evidence="3" type="ORF">AGOS_AFR334W</name>
</gene>
<dbReference type="SUPFAM" id="SSF63411">
    <property type="entry name" value="LuxS/MPP-like metallohydrolase"/>
    <property type="match status" value="3"/>
</dbReference>
<dbReference type="FunFam" id="3.30.830.10:FF:000077">
    <property type="entry name" value="YOL098Cp-like protein"/>
    <property type="match status" value="1"/>
</dbReference>
<evidence type="ECO:0000259" key="2">
    <source>
        <dbReference type="Pfam" id="PF05193"/>
    </source>
</evidence>
<proteinExistence type="predicted"/>
<dbReference type="InterPro" id="IPR011765">
    <property type="entry name" value="Pept_M16_N"/>
</dbReference>
<dbReference type="Pfam" id="PF00675">
    <property type="entry name" value="Peptidase_M16"/>
    <property type="match status" value="1"/>
</dbReference>
<dbReference type="OrthoDB" id="4953at2759"/>
<dbReference type="Gene3D" id="3.30.830.10">
    <property type="entry name" value="Metalloenzyme, LuxS/M16 peptidase-like"/>
    <property type="match status" value="3"/>
</dbReference>
<dbReference type="InParanoid" id="Q753H8"/>
<reference evidence="3 4" key="1">
    <citation type="journal article" date="2004" name="Science">
        <title>The Ashbya gossypii genome as a tool for mapping the ancient Saccharomyces cerevisiae genome.</title>
        <authorList>
            <person name="Dietrich F.S."/>
            <person name="Voegeli S."/>
            <person name="Brachat S."/>
            <person name="Lerch A."/>
            <person name="Gates K."/>
            <person name="Steiner S."/>
            <person name="Mohr C."/>
            <person name="Pohlmann R."/>
            <person name="Luedi P."/>
            <person name="Choi S."/>
            <person name="Wing R.A."/>
            <person name="Flavier A."/>
            <person name="Gaffney T.D."/>
            <person name="Philippsen P."/>
        </authorList>
    </citation>
    <scope>NUCLEOTIDE SEQUENCE [LARGE SCALE GENOMIC DNA]</scope>
    <source>
        <strain evidence="4">ATCC 10895 / CBS 109.51 / FGSC 9923 / NRRL Y-1056</strain>
    </source>
</reference>
<dbReference type="InterPro" id="IPR007863">
    <property type="entry name" value="Peptidase_M16_C"/>
</dbReference>
<dbReference type="GO" id="GO:0046872">
    <property type="term" value="F:metal ion binding"/>
    <property type="evidence" value="ECO:0007669"/>
    <property type="project" value="InterPro"/>
</dbReference>
<dbReference type="Pfam" id="PF05193">
    <property type="entry name" value="Peptidase_M16_C"/>
    <property type="match status" value="1"/>
</dbReference>
<accession>Q753H8</accession>
<dbReference type="PANTHER" id="PTHR43016">
    <property type="entry name" value="PRESEQUENCE PROTEASE"/>
    <property type="match status" value="1"/>
</dbReference>
<dbReference type="STRING" id="284811.Q753H8"/>
<reference evidence="4" key="2">
    <citation type="journal article" date="2013" name="G3 (Bethesda)">
        <title>Genomes of Ashbya fungi isolated from insects reveal four mating-type loci, numerous translocations, lack of transposons, and distinct gene duplications.</title>
        <authorList>
            <person name="Dietrich F.S."/>
            <person name="Voegeli S."/>
            <person name="Kuo S."/>
            <person name="Philippsen P."/>
        </authorList>
    </citation>
    <scope>GENOME REANNOTATION</scope>
    <source>
        <strain evidence="4">ATCC 10895 / CBS 109.51 / FGSC 9923 / NRRL Y-1056</strain>
    </source>
</reference>
<feature type="domain" description="Peptidase M16 N-terminal" evidence="1">
    <location>
        <begin position="54"/>
        <end position="137"/>
    </location>
</feature>
<organism evidence="3 4">
    <name type="scientific">Eremothecium gossypii (strain ATCC 10895 / CBS 109.51 / FGSC 9923 / NRRL Y-1056)</name>
    <name type="common">Yeast</name>
    <name type="synonym">Ashbya gossypii</name>
    <dbReference type="NCBI Taxonomy" id="284811"/>
    <lineage>
        <taxon>Eukaryota</taxon>
        <taxon>Fungi</taxon>
        <taxon>Dikarya</taxon>
        <taxon>Ascomycota</taxon>
        <taxon>Saccharomycotina</taxon>
        <taxon>Saccharomycetes</taxon>
        <taxon>Saccharomycetales</taxon>
        <taxon>Saccharomycetaceae</taxon>
        <taxon>Eremothecium</taxon>
    </lineage>
</organism>
<protein>
    <submittedName>
        <fullName evidence="3">AFR334Wp</fullName>
    </submittedName>
</protein>
<dbReference type="GeneID" id="4622148"/>
<dbReference type="Proteomes" id="UP000000591">
    <property type="component" value="Chromosome VI"/>
</dbReference>
<dbReference type="PANTHER" id="PTHR43016:SF16">
    <property type="entry name" value="METALLOPROTEASE, PUTATIVE (AFU_ORTHOLOGUE AFUA_4G07610)-RELATED"/>
    <property type="match status" value="1"/>
</dbReference>
<name>Q753H8_EREGS</name>